<dbReference type="AlphaFoldDB" id="A0A226D1G2"/>
<gene>
    <name evidence="2" type="ORF">Fcan01_25742</name>
</gene>
<evidence type="ECO:0000256" key="1">
    <source>
        <dbReference type="SAM" id="SignalP"/>
    </source>
</evidence>
<keyword evidence="1" id="KW-0732">Signal</keyword>
<evidence type="ECO:0008006" key="4">
    <source>
        <dbReference type="Google" id="ProtNLM"/>
    </source>
</evidence>
<sequence length="196" mass="22079">MPLRDLISLGIISPIILNLVTGQVAPTGYCPQPFVNQPCHFPFDSCPPGFGISYDYDNYQQLQCICTRPLTPPEQMARNKCRCRGYIDLCLATRFGHTSYSCGVAVNICPVEDRSEICSGYQQYRKFSYYCDRTPSPVTFEEGRESCTAMALELCYTNGCDLRMTWEDCCKSVKFLCGEGFNNPEVIFRIASSLIT</sequence>
<keyword evidence="3" id="KW-1185">Reference proteome</keyword>
<dbReference type="EMBL" id="LNIX01000038">
    <property type="protein sequence ID" value="OXA39435.1"/>
    <property type="molecule type" value="Genomic_DNA"/>
</dbReference>
<proteinExistence type="predicted"/>
<comment type="caution">
    <text evidence="2">The sequence shown here is derived from an EMBL/GenBank/DDBJ whole genome shotgun (WGS) entry which is preliminary data.</text>
</comment>
<accession>A0A226D1G2</accession>
<evidence type="ECO:0000313" key="3">
    <source>
        <dbReference type="Proteomes" id="UP000198287"/>
    </source>
</evidence>
<feature type="chain" id="PRO_5012985555" description="Domain of unknown function DB domain-containing protein" evidence="1">
    <location>
        <begin position="23"/>
        <end position="196"/>
    </location>
</feature>
<dbReference type="Proteomes" id="UP000198287">
    <property type="component" value="Unassembled WGS sequence"/>
</dbReference>
<protein>
    <recommendedName>
        <fullName evidence="4">Domain of unknown function DB domain-containing protein</fullName>
    </recommendedName>
</protein>
<evidence type="ECO:0000313" key="2">
    <source>
        <dbReference type="EMBL" id="OXA39435.1"/>
    </source>
</evidence>
<name>A0A226D1G2_FOLCA</name>
<reference evidence="2 3" key="1">
    <citation type="submission" date="2015-12" db="EMBL/GenBank/DDBJ databases">
        <title>The genome of Folsomia candida.</title>
        <authorList>
            <person name="Faddeeva A."/>
            <person name="Derks M.F."/>
            <person name="Anvar Y."/>
            <person name="Smit S."/>
            <person name="Van Straalen N."/>
            <person name="Roelofs D."/>
        </authorList>
    </citation>
    <scope>NUCLEOTIDE SEQUENCE [LARGE SCALE GENOMIC DNA]</scope>
    <source>
        <strain evidence="2 3">VU population</strain>
        <tissue evidence="2">Whole body</tissue>
    </source>
</reference>
<organism evidence="2 3">
    <name type="scientific">Folsomia candida</name>
    <name type="common">Springtail</name>
    <dbReference type="NCBI Taxonomy" id="158441"/>
    <lineage>
        <taxon>Eukaryota</taxon>
        <taxon>Metazoa</taxon>
        <taxon>Ecdysozoa</taxon>
        <taxon>Arthropoda</taxon>
        <taxon>Hexapoda</taxon>
        <taxon>Collembola</taxon>
        <taxon>Entomobryomorpha</taxon>
        <taxon>Isotomoidea</taxon>
        <taxon>Isotomidae</taxon>
        <taxon>Proisotominae</taxon>
        <taxon>Folsomia</taxon>
    </lineage>
</organism>
<feature type="signal peptide" evidence="1">
    <location>
        <begin position="1"/>
        <end position="22"/>
    </location>
</feature>